<sequence>MSKNLPEPNNSEEVDLGQLFKLIGNAFERFFKFFGRIFYSLFLAFVWLVFFFKKHVIIIVVAAVLGLVVGFVKEKFSNPIYQSSVIVKQNYNTGKNLYNLISYYNELIDARDKSTVAEALGVTMDVANELVSIEIEPIITENQMVKNYDYYKRGLDSVLGSIFSYESYVENTDPTEFVEQQIKIKAKHNFNTTLIFNNIVNNINQTEYFKRENEKDLLELNNRELALKQALIKSDSLQKMYKRVLEMSKEDTKGSQTSITIEGSDQIDKTKEFELYKSEIEIRRELVEIERNKQDRSQILEIITSSQERGVVSKDIEIFGITVGLTQFFMLLFVSITILVLMGLQFLKYLERFKEEI</sequence>
<reference evidence="3" key="1">
    <citation type="journal article" date="2019" name="Int. J. Syst. Evol. Microbiol.">
        <title>The Global Catalogue of Microorganisms (GCM) 10K type strain sequencing project: providing services to taxonomists for standard genome sequencing and annotation.</title>
        <authorList>
            <consortium name="The Broad Institute Genomics Platform"/>
            <consortium name="The Broad Institute Genome Sequencing Center for Infectious Disease"/>
            <person name="Wu L."/>
            <person name="Ma J."/>
        </authorList>
    </citation>
    <scope>NUCLEOTIDE SEQUENCE [LARGE SCALE GENOMIC DNA]</scope>
    <source>
        <strain evidence="3">CCUG 63682</strain>
    </source>
</reference>
<dbReference type="Proteomes" id="UP001595953">
    <property type="component" value="Unassembled WGS sequence"/>
</dbReference>
<keyword evidence="1" id="KW-1133">Transmembrane helix</keyword>
<gene>
    <name evidence="2" type="ORF">ACFO5O_11065</name>
</gene>
<feature type="transmembrane region" description="Helical" evidence="1">
    <location>
        <begin position="30"/>
        <end position="50"/>
    </location>
</feature>
<dbReference type="EMBL" id="JBHSGP010000014">
    <property type="protein sequence ID" value="MFC4722864.1"/>
    <property type="molecule type" value="Genomic_DNA"/>
</dbReference>
<evidence type="ECO:0000313" key="2">
    <source>
        <dbReference type="EMBL" id="MFC4722864.1"/>
    </source>
</evidence>
<organism evidence="2 3">
    <name type="scientific">Geojedonia litorea</name>
    <dbReference type="NCBI Taxonomy" id="1268269"/>
    <lineage>
        <taxon>Bacteria</taxon>
        <taxon>Pseudomonadati</taxon>
        <taxon>Bacteroidota</taxon>
        <taxon>Flavobacteriia</taxon>
        <taxon>Flavobacteriales</taxon>
        <taxon>Flavobacteriaceae</taxon>
        <taxon>Geojedonia</taxon>
    </lineage>
</organism>
<dbReference type="RefSeq" id="WP_387963741.1">
    <property type="nucleotide sequence ID" value="NZ_JBHSGP010000014.1"/>
</dbReference>
<keyword evidence="3" id="KW-1185">Reference proteome</keyword>
<evidence type="ECO:0008006" key="4">
    <source>
        <dbReference type="Google" id="ProtNLM"/>
    </source>
</evidence>
<evidence type="ECO:0000256" key="1">
    <source>
        <dbReference type="SAM" id="Phobius"/>
    </source>
</evidence>
<protein>
    <recommendedName>
        <fullName evidence="4">Chain length determinant protein</fullName>
    </recommendedName>
</protein>
<name>A0ABV9N5V0_9FLAO</name>
<feature type="transmembrane region" description="Helical" evidence="1">
    <location>
        <begin position="56"/>
        <end position="72"/>
    </location>
</feature>
<proteinExistence type="predicted"/>
<evidence type="ECO:0000313" key="3">
    <source>
        <dbReference type="Proteomes" id="UP001595953"/>
    </source>
</evidence>
<comment type="caution">
    <text evidence="2">The sequence shown here is derived from an EMBL/GenBank/DDBJ whole genome shotgun (WGS) entry which is preliminary data.</text>
</comment>
<accession>A0ABV9N5V0</accession>
<keyword evidence="1" id="KW-0472">Membrane</keyword>
<feature type="transmembrane region" description="Helical" evidence="1">
    <location>
        <begin position="318"/>
        <end position="344"/>
    </location>
</feature>
<keyword evidence="1" id="KW-0812">Transmembrane</keyword>